<dbReference type="SUPFAM" id="SSF51735">
    <property type="entry name" value="NAD(P)-binding Rossmann-fold domains"/>
    <property type="match status" value="1"/>
</dbReference>
<dbReference type="InterPro" id="IPR036291">
    <property type="entry name" value="NAD(P)-bd_dom_sf"/>
</dbReference>
<gene>
    <name evidence="3" type="ORF">IDM40_09230</name>
</gene>
<reference evidence="3 4" key="1">
    <citation type="submission" date="2020-09" db="EMBL/GenBank/DDBJ databases">
        <title>Diversity and distribution of actinomycetes associated with coral in the coast of Hainan.</title>
        <authorList>
            <person name="Li F."/>
        </authorList>
    </citation>
    <scope>NUCLEOTIDE SEQUENCE [LARGE SCALE GENOMIC DNA]</scope>
    <source>
        <strain evidence="3 4">HNM0947</strain>
    </source>
</reference>
<name>A0ABR9P4X2_9ACTN</name>
<comment type="caution">
    <text evidence="3">The sequence shown here is derived from an EMBL/GenBank/DDBJ whole genome shotgun (WGS) entry which is preliminary data.</text>
</comment>
<dbReference type="EMBL" id="JADBGI010000006">
    <property type="protein sequence ID" value="MBE2998886.1"/>
    <property type="molecule type" value="Genomic_DNA"/>
</dbReference>
<dbReference type="PANTHER" id="PTHR24320:SF148">
    <property type="entry name" value="NAD(P)-BINDING ROSSMANN-FOLD SUPERFAMILY PROTEIN"/>
    <property type="match status" value="1"/>
</dbReference>
<evidence type="ECO:0000313" key="3">
    <source>
        <dbReference type="EMBL" id="MBE2998886.1"/>
    </source>
</evidence>
<dbReference type="InterPro" id="IPR002347">
    <property type="entry name" value="SDR_fam"/>
</dbReference>
<protein>
    <submittedName>
        <fullName evidence="3">SDR family NAD(P)-dependent oxidoreductase</fullName>
    </submittedName>
</protein>
<dbReference type="PRINTS" id="PR00081">
    <property type="entry name" value="GDHRDH"/>
</dbReference>
<accession>A0ABR9P4X2</accession>
<proteinExistence type="inferred from homology"/>
<dbReference type="PANTHER" id="PTHR24320">
    <property type="entry name" value="RETINOL DEHYDROGENASE"/>
    <property type="match status" value="1"/>
</dbReference>
<comment type="similarity">
    <text evidence="1">Belongs to the short-chain dehydrogenases/reductases (SDR) family.</text>
</comment>
<dbReference type="Gene3D" id="3.40.50.720">
    <property type="entry name" value="NAD(P)-binding Rossmann-like Domain"/>
    <property type="match status" value="1"/>
</dbReference>
<evidence type="ECO:0000256" key="1">
    <source>
        <dbReference type="ARBA" id="ARBA00006484"/>
    </source>
</evidence>
<sequence length="325" mass="33626">MGITVTWDHRNPPAAQGRTVAITGGSSGVGLWTALRLAEAGADTVLMCRGLDKGEQAADAIRSAVPGASVRTVHVDTSSGDSVRAAAAELRALPRLDALVNNAGLLISPKERQVSVDGYELTLATNALGHVLLTREVLPQLEKSGDSARVVWVGSMAAKLTRTTPDDLNLERGYNPWLAYAQSKLVMQAAAFELHRRLTAAGSPVRSLVAHPGYSLAVRSEPLGEAAPEREPTPAELLQYPLAQGQDGGALPVVRAAVDPEALGGQFYGPRGGLKGEPVVAGGVEGVPGAGHGGLGGPGKLSVNPVVGRACWAFASRAWGLEPDL</sequence>
<organism evidence="3 4">
    <name type="scientific">Nocardiopsis coralli</name>
    <dbReference type="NCBI Taxonomy" id="2772213"/>
    <lineage>
        <taxon>Bacteria</taxon>
        <taxon>Bacillati</taxon>
        <taxon>Actinomycetota</taxon>
        <taxon>Actinomycetes</taxon>
        <taxon>Streptosporangiales</taxon>
        <taxon>Nocardiopsidaceae</taxon>
        <taxon>Nocardiopsis</taxon>
    </lineage>
</organism>
<evidence type="ECO:0000313" key="4">
    <source>
        <dbReference type="Proteomes" id="UP000806528"/>
    </source>
</evidence>
<keyword evidence="4" id="KW-1185">Reference proteome</keyword>
<dbReference type="Pfam" id="PF00106">
    <property type="entry name" value="adh_short"/>
    <property type="match status" value="1"/>
</dbReference>
<dbReference type="Proteomes" id="UP000806528">
    <property type="component" value="Unassembled WGS sequence"/>
</dbReference>
<evidence type="ECO:0000256" key="2">
    <source>
        <dbReference type="ARBA" id="ARBA00023002"/>
    </source>
</evidence>
<keyword evidence="2" id="KW-0560">Oxidoreductase</keyword>